<dbReference type="Proteomes" id="UP000014760">
    <property type="component" value="Unassembled WGS sequence"/>
</dbReference>
<dbReference type="EMBL" id="KB307163">
    <property type="protein sequence ID" value="ELT99173.1"/>
    <property type="molecule type" value="Genomic_DNA"/>
</dbReference>
<reference evidence="3 5" key="2">
    <citation type="journal article" date="2013" name="Nature">
        <title>Insights into bilaterian evolution from three spiralian genomes.</title>
        <authorList>
            <person name="Simakov O."/>
            <person name="Marletaz F."/>
            <person name="Cho S.J."/>
            <person name="Edsinger-Gonzales E."/>
            <person name="Havlak P."/>
            <person name="Hellsten U."/>
            <person name="Kuo D.H."/>
            <person name="Larsson T."/>
            <person name="Lv J."/>
            <person name="Arendt D."/>
            <person name="Savage R."/>
            <person name="Osoegawa K."/>
            <person name="de Jong P."/>
            <person name="Grimwood J."/>
            <person name="Chapman J.A."/>
            <person name="Shapiro H."/>
            <person name="Aerts A."/>
            <person name="Otillar R.P."/>
            <person name="Terry A.Y."/>
            <person name="Boore J.L."/>
            <person name="Grigoriev I.V."/>
            <person name="Lindberg D.R."/>
            <person name="Seaver E.C."/>
            <person name="Weisblat D.A."/>
            <person name="Putnam N.H."/>
            <person name="Rokhsar D.S."/>
        </authorList>
    </citation>
    <scope>NUCLEOTIDE SEQUENCE</scope>
    <source>
        <strain evidence="3 5">I ESC-2004</strain>
    </source>
</reference>
<reference evidence="5" key="1">
    <citation type="submission" date="2012-12" db="EMBL/GenBank/DDBJ databases">
        <authorList>
            <person name="Hellsten U."/>
            <person name="Grimwood J."/>
            <person name="Chapman J.A."/>
            <person name="Shapiro H."/>
            <person name="Aerts A."/>
            <person name="Otillar R.P."/>
            <person name="Terry A.Y."/>
            <person name="Boore J.L."/>
            <person name="Simakov O."/>
            <person name="Marletaz F."/>
            <person name="Cho S.-J."/>
            <person name="Edsinger-Gonzales E."/>
            <person name="Havlak P."/>
            <person name="Kuo D.-H."/>
            <person name="Larsson T."/>
            <person name="Lv J."/>
            <person name="Arendt D."/>
            <person name="Savage R."/>
            <person name="Osoegawa K."/>
            <person name="de Jong P."/>
            <person name="Lindberg D.R."/>
            <person name="Seaver E.C."/>
            <person name="Weisblat D.A."/>
            <person name="Putnam N.H."/>
            <person name="Grigoriev I.V."/>
            <person name="Rokhsar D.S."/>
        </authorList>
    </citation>
    <scope>NUCLEOTIDE SEQUENCE</scope>
    <source>
        <strain evidence="5">I ESC-2004</strain>
    </source>
</reference>
<name>R7TZ11_CAPTE</name>
<evidence type="ECO:0000256" key="2">
    <source>
        <dbReference type="SAM" id="Phobius"/>
    </source>
</evidence>
<keyword evidence="2" id="KW-0472">Membrane</keyword>
<dbReference type="EnsemblMetazoa" id="CapteT215896">
    <property type="protein sequence ID" value="CapteP215896"/>
    <property type="gene ID" value="CapteG215896"/>
</dbReference>
<feature type="transmembrane region" description="Helical" evidence="2">
    <location>
        <begin position="82"/>
        <end position="107"/>
    </location>
</feature>
<evidence type="ECO:0000313" key="5">
    <source>
        <dbReference type="Proteomes" id="UP000014760"/>
    </source>
</evidence>
<protein>
    <submittedName>
        <fullName evidence="3 4">Uncharacterized protein</fullName>
    </submittedName>
</protein>
<evidence type="ECO:0000313" key="4">
    <source>
        <dbReference type="EnsemblMetazoa" id="CapteP215896"/>
    </source>
</evidence>
<evidence type="ECO:0000313" key="3">
    <source>
        <dbReference type="EMBL" id="ELT99173.1"/>
    </source>
</evidence>
<dbReference type="EMBL" id="AMQN01010152">
    <property type="status" value="NOT_ANNOTATED_CDS"/>
    <property type="molecule type" value="Genomic_DNA"/>
</dbReference>
<keyword evidence="2" id="KW-0812">Transmembrane</keyword>
<sequence length="250" mass="27509">MYSDGRFSMFCVSDLRHNSHQRENSRLRVLSIRCQKKKSNRKIDLGMQVEPPTPQPPQPISLESDGWNTDVINGIPPRDLNVLFYVSVILPLIIAAAIFVLLSIIMLGNRQGLTQLSQFNTICRATANLRYMSQSREAAPILGGQSGFSTPAHSASRATTPKRSQTDLAVHATSSLPPRVPKRTLVRTTFLNQPPHQDAGSPITDIDNLLKGLLPGNTSHLPAGWNGLVPHYISNHHFDAHVFLAIVSLG</sequence>
<dbReference type="AlphaFoldDB" id="R7TZ11"/>
<keyword evidence="2" id="KW-1133">Transmembrane helix</keyword>
<accession>R7TZ11</accession>
<evidence type="ECO:0000256" key="1">
    <source>
        <dbReference type="SAM" id="MobiDB-lite"/>
    </source>
</evidence>
<keyword evidence="5" id="KW-1185">Reference proteome</keyword>
<gene>
    <name evidence="3" type="ORF">CAPTEDRAFT_215896</name>
</gene>
<feature type="region of interest" description="Disordered" evidence="1">
    <location>
        <begin position="142"/>
        <end position="165"/>
    </location>
</feature>
<reference evidence="4" key="3">
    <citation type="submission" date="2015-06" db="UniProtKB">
        <authorList>
            <consortium name="EnsemblMetazoa"/>
        </authorList>
    </citation>
    <scope>IDENTIFICATION</scope>
</reference>
<proteinExistence type="predicted"/>
<dbReference type="HOGENOM" id="CLU_1112219_0_0_1"/>
<organism evidence="3">
    <name type="scientific">Capitella teleta</name>
    <name type="common">Polychaete worm</name>
    <dbReference type="NCBI Taxonomy" id="283909"/>
    <lineage>
        <taxon>Eukaryota</taxon>
        <taxon>Metazoa</taxon>
        <taxon>Spiralia</taxon>
        <taxon>Lophotrochozoa</taxon>
        <taxon>Annelida</taxon>
        <taxon>Polychaeta</taxon>
        <taxon>Sedentaria</taxon>
        <taxon>Scolecida</taxon>
        <taxon>Capitellidae</taxon>
        <taxon>Capitella</taxon>
    </lineage>
</organism>
<feature type="compositionally biased region" description="Polar residues" evidence="1">
    <location>
        <begin position="147"/>
        <end position="165"/>
    </location>
</feature>